<dbReference type="EMBL" id="BARS01058107">
    <property type="protein sequence ID" value="GAG45542.1"/>
    <property type="molecule type" value="Genomic_DNA"/>
</dbReference>
<name>X0YE72_9ZZZZ</name>
<reference evidence="1" key="1">
    <citation type="journal article" date="2014" name="Front. Microbiol.">
        <title>High frequency of phylogenetically diverse reductive dehalogenase-homologous genes in deep subseafloor sedimentary metagenomes.</title>
        <authorList>
            <person name="Kawai M."/>
            <person name="Futagami T."/>
            <person name="Toyoda A."/>
            <person name="Takaki Y."/>
            <person name="Nishi S."/>
            <person name="Hori S."/>
            <person name="Arai W."/>
            <person name="Tsubouchi T."/>
            <person name="Morono Y."/>
            <person name="Uchiyama I."/>
            <person name="Ito T."/>
            <person name="Fujiyama A."/>
            <person name="Inagaki F."/>
            <person name="Takami H."/>
        </authorList>
    </citation>
    <scope>NUCLEOTIDE SEQUENCE</scope>
    <source>
        <strain evidence="1">Expedition CK06-06</strain>
    </source>
</reference>
<evidence type="ECO:0000313" key="1">
    <source>
        <dbReference type="EMBL" id="GAG45542.1"/>
    </source>
</evidence>
<feature type="non-terminal residue" evidence="1">
    <location>
        <position position="37"/>
    </location>
</feature>
<organism evidence="1">
    <name type="scientific">marine sediment metagenome</name>
    <dbReference type="NCBI Taxonomy" id="412755"/>
    <lineage>
        <taxon>unclassified sequences</taxon>
        <taxon>metagenomes</taxon>
        <taxon>ecological metagenomes</taxon>
    </lineage>
</organism>
<dbReference type="AlphaFoldDB" id="X0YE72"/>
<accession>X0YE72</accession>
<protein>
    <submittedName>
        <fullName evidence="1">Uncharacterized protein</fullName>
    </submittedName>
</protein>
<comment type="caution">
    <text evidence="1">The sequence shown here is derived from an EMBL/GenBank/DDBJ whole genome shotgun (WGS) entry which is preliminary data.</text>
</comment>
<sequence length="37" mass="3840">MRPDVILEVDDLTVGFPSSAGGWSHPVENVSLTVSAG</sequence>
<gene>
    <name evidence="1" type="ORF">S01H1_84907</name>
</gene>
<proteinExistence type="predicted"/>